<dbReference type="EMBL" id="CP003010">
    <property type="protein sequence ID" value="AEO64894.1"/>
    <property type="molecule type" value="Genomic_DNA"/>
</dbReference>
<accession>G2R1R7</accession>
<dbReference type="HOGENOM" id="CLU_190852_0_0_1"/>
<evidence type="ECO:0000313" key="2">
    <source>
        <dbReference type="EMBL" id="AEO64894.1"/>
    </source>
</evidence>
<gene>
    <name evidence="2" type="ORF">THITE_2075198</name>
</gene>
<dbReference type="AlphaFoldDB" id="G2R1R7"/>
<dbReference type="PROSITE" id="PS50197">
    <property type="entry name" value="BEACH"/>
    <property type="match status" value="1"/>
</dbReference>
<keyword evidence="3" id="KW-1185">Reference proteome</keyword>
<dbReference type="RefSeq" id="XP_003651230.1">
    <property type="nucleotide sequence ID" value="XM_003651182.1"/>
</dbReference>
<dbReference type="KEGG" id="ttt:THITE_2075198"/>
<sequence length="78" mass="9007">MCNFIQREYGCGHFRFIASKWCRSYTTSHKRCPPDVTHFEYVEHLCGDCKDRNRPPVPWADLIKGYRERGGAAAAVSL</sequence>
<feature type="domain" description="BEACH" evidence="1">
    <location>
        <begin position="1"/>
        <end position="78"/>
    </location>
</feature>
<dbReference type="Proteomes" id="UP000008181">
    <property type="component" value="Chromosome 2"/>
</dbReference>
<name>G2R1R7_THETT</name>
<reference evidence="2 3" key="1">
    <citation type="journal article" date="2011" name="Nat. Biotechnol.">
        <title>Comparative genomic analysis of the thermophilic biomass-degrading fungi Myceliophthora thermophila and Thielavia terrestris.</title>
        <authorList>
            <person name="Berka R.M."/>
            <person name="Grigoriev I.V."/>
            <person name="Otillar R."/>
            <person name="Salamov A."/>
            <person name="Grimwood J."/>
            <person name="Reid I."/>
            <person name="Ishmael N."/>
            <person name="John T."/>
            <person name="Darmond C."/>
            <person name="Moisan M.-C."/>
            <person name="Henrissat B."/>
            <person name="Coutinho P.M."/>
            <person name="Lombard V."/>
            <person name="Natvig D.O."/>
            <person name="Lindquist E."/>
            <person name="Schmutz J."/>
            <person name="Lucas S."/>
            <person name="Harris P."/>
            <person name="Powlowski J."/>
            <person name="Bellemare A."/>
            <person name="Taylor D."/>
            <person name="Butler G."/>
            <person name="de Vries R.P."/>
            <person name="Allijn I.E."/>
            <person name="van den Brink J."/>
            <person name="Ushinsky S."/>
            <person name="Storms R."/>
            <person name="Powell A.J."/>
            <person name="Paulsen I.T."/>
            <person name="Elbourne L.D.H."/>
            <person name="Baker S.E."/>
            <person name="Magnuson J."/>
            <person name="LaBoissiere S."/>
            <person name="Clutterbuck A.J."/>
            <person name="Martinez D."/>
            <person name="Wogulis M."/>
            <person name="de Leon A.L."/>
            <person name="Rey M.W."/>
            <person name="Tsang A."/>
        </authorList>
    </citation>
    <scope>NUCLEOTIDE SEQUENCE [LARGE SCALE GENOMIC DNA]</scope>
    <source>
        <strain evidence="3">ATCC 38088 / NRRL 8126</strain>
    </source>
</reference>
<evidence type="ECO:0000259" key="1">
    <source>
        <dbReference type="PROSITE" id="PS50197"/>
    </source>
</evidence>
<protein>
    <recommendedName>
        <fullName evidence="1">BEACH domain-containing protein</fullName>
    </recommendedName>
</protein>
<dbReference type="GeneID" id="11518908"/>
<proteinExistence type="predicted"/>
<dbReference type="OrthoDB" id="3700495at2759"/>
<dbReference type="eggNOG" id="ENOG502T682">
    <property type="taxonomic scope" value="Eukaryota"/>
</dbReference>
<organism evidence="2 3">
    <name type="scientific">Thermothielavioides terrestris (strain ATCC 38088 / NRRL 8126)</name>
    <name type="common">Thielavia terrestris</name>
    <dbReference type="NCBI Taxonomy" id="578455"/>
    <lineage>
        <taxon>Eukaryota</taxon>
        <taxon>Fungi</taxon>
        <taxon>Dikarya</taxon>
        <taxon>Ascomycota</taxon>
        <taxon>Pezizomycotina</taxon>
        <taxon>Sordariomycetes</taxon>
        <taxon>Sordariomycetidae</taxon>
        <taxon>Sordariales</taxon>
        <taxon>Chaetomiaceae</taxon>
        <taxon>Thermothielavioides</taxon>
        <taxon>Thermothielavioides terrestris</taxon>
    </lineage>
</organism>
<dbReference type="InterPro" id="IPR000409">
    <property type="entry name" value="BEACH_dom"/>
</dbReference>
<evidence type="ECO:0000313" key="3">
    <source>
        <dbReference type="Proteomes" id="UP000008181"/>
    </source>
</evidence>